<comment type="caution">
    <text evidence="1">The sequence shown here is derived from an EMBL/GenBank/DDBJ whole genome shotgun (WGS) entry which is preliminary data.</text>
</comment>
<organism evidence="1 2">
    <name type="scientific">Smallanthus sonchifolius</name>
    <dbReference type="NCBI Taxonomy" id="185202"/>
    <lineage>
        <taxon>Eukaryota</taxon>
        <taxon>Viridiplantae</taxon>
        <taxon>Streptophyta</taxon>
        <taxon>Embryophyta</taxon>
        <taxon>Tracheophyta</taxon>
        <taxon>Spermatophyta</taxon>
        <taxon>Magnoliopsida</taxon>
        <taxon>eudicotyledons</taxon>
        <taxon>Gunneridae</taxon>
        <taxon>Pentapetalae</taxon>
        <taxon>asterids</taxon>
        <taxon>campanulids</taxon>
        <taxon>Asterales</taxon>
        <taxon>Asteraceae</taxon>
        <taxon>Asteroideae</taxon>
        <taxon>Heliantheae alliance</taxon>
        <taxon>Millerieae</taxon>
        <taxon>Smallanthus</taxon>
    </lineage>
</organism>
<gene>
    <name evidence="1" type="ORF">L1987_72617</name>
</gene>
<dbReference type="Proteomes" id="UP001056120">
    <property type="component" value="Linkage Group LG24"/>
</dbReference>
<evidence type="ECO:0000313" key="1">
    <source>
        <dbReference type="EMBL" id="KAI3714027.1"/>
    </source>
</evidence>
<evidence type="ECO:0000313" key="2">
    <source>
        <dbReference type="Proteomes" id="UP001056120"/>
    </source>
</evidence>
<reference evidence="2" key="1">
    <citation type="journal article" date="2022" name="Mol. Ecol. Resour.">
        <title>The genomes of chicory, endive, great burdock and yacon provide insights into Asteraceae palaeo-polyploidization history and plant inulin production.</title>
        <authorList>
            <person name="Fan W."/>
            <person name="Wang S."/>
            <person name="Wang H."/>
            <person name="Wang A."/>
            <person name="Jiang F."/>
            <person name="Liu H."/>
            <person name="Zhao H."/>
            <person name="Xu D."/>
            <person name="Zhang Y."/>
        </authorList>
    </citation>
    <scope>NUCLEOTIDE SEQUENCE [LARGE SCALE GENOMIC DNA]</scope>
    <source>
        <strain evidence="2">cv. Yunnan</strain>
    </source>
</reference>
<reference evidence="1 2" key="2">
    <citation type="journal article" date="2022" name="Mol. Ecol. Resour.">
        <title>The genomes of chicory, endive, great burdock and yacon provide insights into Asteraceae paleo-polyploidization history and plant inulin production.</title>
        <authorList>
            <person name="Fan W."/>
            <person name="Wang S."/>
            <person name="Wang H."/>
            <person name="Wang A."/>
            <person name="Jiang F."/>
            <person name="Liu H."/>
            <person name="Zhao H."/>
            <person name="Xu D."/>
            <person name="Zhang Y."/>
        </authorList>
    </citation>
    <scope>NUCLEOTIDE SEQUENCE [LARGE SCALE GENOMIC DNA]</scope>
    <source>
        <strain evidence="2">cv. Yunnan</strain>
        <tissue evidence="1">Leaves</tissue>
    </source>
</reference>
<protein>
    <submittedName>
        <fullName evidence="1">Uncharacterized protein</fullName>
    </submittedName>
</protein>
<keyword evidence="2" id="KW-1185">Reference proteome</keyword>
<proteinExistence type="predicted"/>
<dbReference type="EMBL" id="CM042041">
    <property type="protein sequence ID" value="KAI3714027.1"/>
    <property type="molecule type" value="Genomic_DNA"/>
</dbReference>
<name>A0ACB9AW03_9ASTR</name>
<accession>A0ACB9AW03</accession>
<sequence>MVLRGFFFCMMMLCSDFVEFGNKFVCLQITFDWLGIKLDHIKSQGFHGSNSKENKHSDLGVSCIKL</sequence>